<gene>
    <name evidence="3" type="ORF">KDL01_35715</name>
</gene>
<feature type="chain" id="PRO_5037374596" description="SGNH hydrolase-type esterase domain-containing protein" evidence="2">
    <location>
        <begin position="36"/>
        <end position="409"/>
    </location>
</feature>
<dbReference type="AlphaFoldDB" id="A0A941EX97"/>
<keyword evidence="1" id="KW-1015">Disulfide bond</keyword>
<organism evidence="3 4">
    <name type="scientific">Actinospica durhamensis</name>
    <dbReference type="NCBI Taxonomy" id="1508375"/>
    <lineage>
        <taxon>Bacteria</taxon>
        <taxon>Bacillati</taxon>
        <taxon>Actinomycetota</taxon>
        <taxon>Actinomycetes</taxon>
        <taxon>Catenulisporales</taxon>
        <taxon>Actinospicaceae</taxon>
        <taxon>Actinospica</taxon>
    </lineage>
</organism>
<accession>A0A941EX97</accession>
<dbReference type="Gene3D" id="3.40.50.1110">
    <property type="entry name" value="SGNH hydrolase"/>
    <property type="match status" value="1"/>
</dbReference>
<evidence type="ECO:0000313" key="4">
    <source>
        <dbReference type="Proteomes" id="UP000675781"/>
    </source>
</evidence>
<feature type="disulfide bond" evidence="1">
    <location>
        <begin position="178"/>
        <end position="193"/>
    </location>
</feature>
<dbReference type="InterPro" id="IPR036514">
    <property type="entry name" value="SGNH_hydro_sf"/>
</dbReference>
<comment type="caution">
    <text evidence="3">The sequence shown here is derived from an EMBL/GenBank/DDBJ whole genome shotgun (WGS) entry which is preliminary data.</text>
</comment>
<dbReference type="GO" id="GO:0006629">
    <property type="term" value="P:lipid metabolic process"/>
    <property type="evidence" value="ECO:0007669"/>
    <property type="project" value="TreeGrafter"/>
</dbReference>
<dbReference type="SUPFAM" id="SSF52266">
    <property type="entry name" value="SGNH hydrolase"/>
    <property type="match status" value="1"/>
</dbReference>
<evidence type="ECO:0000256" key="2">
    <source>
        <dbReference type="SAM" id="SignalP"/>
    </source>
</evidence>
<dbReference type="InterPro" id="IPR037460">
    <property type="entry name" value="SEST-like"/>
</dbReference>
<name>A0A941EX97_9ACTN</name>
<feature type="signal peptide" evidence="2">
    <location>
        <begin position="1"/>
        <end position="35"/>
    </location>
</feature>
<dbReference type="PANTHER" id="PTHR37981:SF1">
    <property type="entry name" value="SGNH HYDROLASE-TYPE ESTERASE DOMAIN-CONTAINING PROTEIN"/>
    <property type="match status" value="1"/>
</dbReference>
<dbReference type="PANTHER" id="PTHR37981">
    <property type="entry name" value="LIPASE 2"/>
    <property type="match status" value="1"/>
</dbReference>
<dbReference type="GO" id="GO:0016788">
    <property type="term" value="F:hydrolase activity, acting on ester bonds"/>
    <property type="evidence" value="ECO:0007669"/>
    <property type="project" value="InterPro"/>
</dbReference>
<proteinExistence type="predicted"/>
<reference evidence="3" key="1">
    <citation type="submission" date="2021-04" db="EMBL/GenBank/DDBJ databases">
        <title>Genome based classification of Actinospica acidithermotolerans sp. nov., an actinobacterium isolated from an Indonesian hot spring.</title>
        <authorList>
            <person name="Kusuma A.B."/>
            <person name="Putra K.E."/>
            <person name="Nafisah S."/>
            <person name="Loh J."/>
            <person name="Nouioui I."/>
            <person name="Goodfellow M."/>
        </authorList>
    </citation>
    <scope>NUCLEOTIDE SEQUENCE</scope>
    <source>
        <strain evidence="3">CSCA 57</strain>
    </source>
</reference>
<dbReference type="EMBL" id="JAGSOG010000315">
    <property type="protein sequence ID" value="MBR7838671.1"/>
    <property type="molecule type" value="Genomic_DNA"/>
</dbReference>
<keyword evidence="4" id="KW-1185">Reference proteome</keyword>
<protein>
    <recommendedName>
        <fullName evidence="5">SGNH hydrolase-type esterase domain-containing protein</fullName>
    </recommendedName>
</protein>
<evidence type="ECO:0000256" key="1">
    <source>
        <dbReference type="PIRSR" id="PIRSR637460-2"/>
    </source>
</evidence>
<evidence type="ECO:0008006" key="5">
    <source>
        <dbReference type="Google" id="ProtNLM"/>
    </source>
</evidence>
<sequence>MRRSHRTRALRSLLSLATVASVSTVGFLAAAPAHADAPGSGTPWVVSVGDSYISGEAGRWAGNTNDGESLIDALGPTAYYDNATDTAELINRCHRSKSAEIYLGGGVDGENLACSGAETTTYTDSGDFKPGLDFYSDSSGNQGQALMLQNFAATHNVKMVAVSIGGNNFNFGSIVQDCVEDFLISPSWWPDYCSTDSSTTKNFTSSNVATQTAAIKQALLNIHQAMANDGYPDSSYSIEVQNYPSPIPPGSGFRYSQSGYTRQDTGGCGFWNTDANWANNTALPTINNAVFNAAAQTGLNNIHTLDISSAFNGRRLCENTVGLLEEVGIPSWTYPGAENETEWVNQIRTVSTIDSDYYIQESLHPNYWGQLALRDCLRQAYNGGAVRSGSCTIAGTGLDSQGEPLMSLH</sequence>
<evidence type="ECO:0000313" key="3">
    <source>
        <dbReference type="EMBL" id="MBR7838671.1"/>
    </source>
</evidence>
<dbReference type="Proteomes" id="UP000675781">
    <property type="component" value="Unassembled WGS sequence"/>
</dbReference>
<keyword evidence="2" id="KW-0732">Signal</keyword>